<evidence type="ECO:0008006" key="4">
    <source>
        <dbReference type="Google" id="ProtNLM"/>
    </source>
</evidence>
<proteinExistence type="predicted"/>
<protein>
    <recommendedName>
        <fullName evidence="4">Peptidase inhibitor family I36</fullName>
    </recommendedName>
</protein>
<gene>
    <name evidence="2" type="ORF">NF556_00695</name>
</gene>
<evidence type="ECO:0000256" key="1">
    <source>
        <dbReference type="SAM" id="SignalP"/>
    </source>
</evidence>
<feature type="signal peptide" evidence="1">
    <location>
        <begin position="1"/>
        <end position="18"/>
    </location>
</feature>
<dbReference type="Proteomes" id="UP001056455">
    <property type="component" value="Chromosome"/>
</dbReference>
<name>A0ABY4YTW3_9MICO</name>
<evidence type="ECO:0000313" key="3">
    <source>
        <dbReference type="Proteomes" id="UP001056455"/>
    </source>
</evidence>
<dbReference type="EMBL" id="CP099489">
    <property type="protein sequence ID" value="USQ80214.1"/>
    <property type="molecule type" value="Genomic_DNA"/>
</dbReference>
<reference evidence="2" key="1">
    <citation type="submission" date="2022-06" db="EMBL/GenBank/DDBJ databases">
        <title>Ornithinimicrobium HY1793.</title>
        <authorList>
            <person name="Huang Y."/>
        </authorList>
    </citation>
    <scope>NUCLEOTIDE SEQUENCE</scope>
    <source>
        <strain evidence="2">HY1793</strain>
    </source>
</reference>
<feature type="chain" id="PRO_5046564971" description="Peptidase inhibitor family I36" evidence="1">
    <location>
        <begin position="19"/>
        <end position="126"/>
    </location>
</feature>
<evidence type="ECO:0000313" key="2">
    <source>
        <dbReference type="EMBL" id="USQ80214.1"/>
    </source>
</evidence>
<dbReference type="RefSeq" id="WP_252593590.1">
    <property type="nucleotide sequence ID" value="NZ_CP099489.1"/>
</dbReference>
<sequence>MKKLLASTTAALALTAVAVTGVPGAPGAPESTEAAGCSTWQYKVTWKTGNYQYDPGDNTFSKDGYAWRGYYVNSVYPHEQRVAIKLPGGRLKAGHLMTGQLYNDHKQRVTANMGIRKENLDYVTCW</sequence>
<keyword evidence="3" id="KW-1185">Reference proteome</keyword>
<keyword evidence="1" id="KW-0732">Signal</keyword>
<accession>A0ABY4YTW3</accession>
<organism evidence="2 3">
    <name type="scientific">Ornithinimicrobium faecis</name>
    <dbReference type="NCBI Taxonomy" id="2934158"/>
    <lineage>
        <taxon>Bacteria</taxon>
        <taxon>Bacillati</taxon>
        <taxon>Actinomycetota</taxon>
        <taxon>Actinomycetes</taxon>
        <taxon>Micrococcales</taxon>
        <taxon>Ornithinimicrobiaceae</taxon>
        <taxon>Ornithinimicrobium</taxon>
    </lineage>
</organism>